<proteinExistence type="predicted"/>
<dbReference type="PANTHER" id="PTHR32015">
    <property type="entry name" value="FASTING INDUCED LIPASE"/>
    <property type="match status" value="1"/>
</dbReference>
<organism evidence="1 2">
    <name type="scientific">Rhodococcus triatomae</name>
    <dbReference type="NCBI Taxonomy" id="300028"/>
    <lineage>
        <taxon>Bacteria</taxon>
        <taxon>Bacillati</taxon>
        <taxon>Actinomycetota</taxon>
        <taxon>Actinomycetes</taxon>
        <taxon>Mycobacteriales</taxon>
        <taxon>Nocardiaceae</taxon>
        <taxon>Rhodococcus</taxon>
    </lineage>
</organism>
<sequence>MVRNLWAVTIFVAVVAGSTVHSGSEPARAVPGAGLPDAVPIDVAPSDVVSSESATTDIASGSSVWRVPILPGPAQSNRGVATGYDELHPGAAPAGSNDFTCTPTGQHPRPVVLAHGTDATSYRDFAALAPLLADDGYCVFALDYGGAAGADSFGTEDIATSAGQFGDFVDRVRAATGADSVDVVGYSQGATVARYHVNRLGGAEHVHQWVGIASPSYGGVMYGLVPVLSAVPGGARFVEKVTSIAVAQQMQGSEFLTALNAGGDTVPGVRYTTIASRVDEMIQPHTNIALRGPGAVNLVLQDECPGNGSGHFQSVYDPYVLDLVRRALDPTAIPRVRCEFVPIGAGIPEVVLESNS</sequence>
<dbReference type="InterPro" id="IPR029058">
    <property type="entry name" value="AB_hydrolase_fold"/>
</dbReference>
<reference evidence="1 2" key="1">
    <citation type="submission" date="2016-10" db="EMBL/GenBank/DDBJ databases">
        <authorList>
            <person name="de Groot N.N."/>
        </authorList>
    </citation>
    <scope>NUCLEOTIDE SEQUENCE [LARGE SCALE GENOMIC DNA]</scope>
    <source>
        <strain evidence="1 2">DSM 44892</strain>
    </source>
</reference>
<dbReference type="EMBL" id="FNDN01000007">
    <property type="protein sequence ID" value="SDI41955.1"/>
    <property type="molecule type" value="Genomic_DNA"/>
</dbReference>
<evidence type="ECO:0000313" key="2">
    <source>
        <dbReference type="Proteomes" id="UP000183263"/>
    </source>
</evidence>
<gene>
    <name evidence="1" type="ORF">SAMN05444695_107119</name>
</gene>
<dbReference type="GO" id="GO:0016298">
    <property type="term" value="F:lipase activity"/>
    <property type="evidence" value="ECO:0007669"/>
    <property type="project" value="TreeGrafter"/>
</dbReference>
<keyword evidence="2" id="KW-1185">Reference proteome</keyword>
<dbReference type="PANTHER" id="PTHR32015:SF1">
    <property type="entry name" value="LIPASE"/>
    <property type="match status" value="1"/>
</dbReference>
<dbReference type="Proteomes" id="UP000183263">
    <property type="component" value="Unassembled WGS sequence"/>
</dbReference>
<dbReference type="AlphaFoldDB" id="A0A1G8KEW3"/>
<evidence type="ECO:0000313" key="1">
    <source>
        <dbReference type="EMBL" id="SDI41955.1"/>
    </source>
</evidence>
<accession>A0A1G8KEW3</accession>
<dbReference type="InterPro" id="IPR002918">
    <property type="entry name" value="Lipase_EstA/Esterase_EstB"/>
</dbReference>
<dbReference type="Gene3D" id="3.40.50.1820">
    <property type="entry name" value="alpha/beta hydrolase"/>
    <property type="match status" value="1"/>
</dbReference>
<dbReference type="Pfam" id="PF01674">
    <property type="entry name" value="Lipase_2"/>
    <property type="match status" value="1"/>
</dbReference>
<dbReference type="OrthoDB" id="8871309at2"/>
<name>A0A1G8KEW3_9NOCA</name>
<dbReference type="RefSeq" id="WP_083343113.1">
    <property type="nucleotide sequence ID" value="NZ_CP048813.1"/>
</dbReference>
<dbReference type="SUPFAM" id="SSF53474">
    <property type="entry name" value="alpha/beta-Hydrolases"/>
    <property type="match status" value="1"/>
</dbReference>
<protein>
    <submittedName>
        <fullName evidence="1">Lipase (Class 2)</fullName>
    </submittedName>
</protein>
<dbReference type="GO" id="GO:0016042">
    <property type="term" value="P:lipid catabolic process"/>
    <property type="evidence" value="ECO:0007669"/>
    <property type="project" value="InterPro"/>
</dbReference>